<dbReference type="PANTHER" id="PTHR43649">
    <property type="entry name" value="ARABINOSE-BINDING PROTEIN-RELATED"/>
    <property type="match status" value="1"/>
</dbReference>
<evidence type="ECO:0000313" key="1">
    <source>
        <dbReference type="EMBL" id="AEW47920.1"/>
    </source>
</evidence>
<name>I3PGA5_9ZZZZ</name>
<reference evidence="1" key="1">
    <citation type="journal article" date="2012" name="J. Agric. Food Chem.">
        <title>Novel xylanase from a holstein cattle rumen metagenomic library and its application in xylooligosaccharide and ferulic Acid production from wheat straw.</title>
        <authorList>
            <person name="Cheng F."/>
            <person name="Sheng J."/>
            <person name="Dong R."/>
            <person name="Meng Y."/>
            <person name="Gan L."/>
            <person name="Shen L."/>
        </authorList>
    </citation>
    <scope>NUCLEOTIDE SEQUENCE</scope>
</reference>
<dbReference type="SUPFAM" id="SSF53850">
    <property type="entry name" value="Periplasmic binding protein-like II"/>
    <property type="match status" value="1"/>
</dbReference>
<dbReference type="AlphaFoldDB" id="I3PGA5"/>
<dbReference type="InterPro" id="IPR050490">
    <property type="entry name" value="Bact_solute-bd_prot1"/>
</dbReference>
<proteinExistence type="predicted"/>
<dbReference type="EMBL" id="JN571491">
    <property type="protein sequence ID" value="AEW47920.1"/>
    <property type="molecule type" value="Genomic_DNA"/>
</dbReference>
<dbReference type="Gene3D" id="3.40.190.10">
    <property type="entry name" value="Periplasmic binding protein-like II"/>
    <property type="match status" value="2"/>
</dbReference>
<sequence>MKKILALVLALALIATLGITSAFAADEGFVDGKFTETRHITVEIYNRNNDGGTDPTNNVWTEYLKQGMLERYNVEVEYVSVGRWTETDDIAQLLADGQAPDVSYTYGYNTIISYANMVDANGNPGVIDLAPYLEEYKDYTQNIVTLLGGEDNLYYDKDPATGAVWMIEGVRADTSRITTFIRKDWLDKLGLALPTTEEEFYNALVAFRDNAEQLLGADADKMIPYTTSTDIGWRNDLLCVSKVADDISDETLFVYGYDDRHLLYPGYKEGVRVLNKWYNEGLIWKDFGLYTDSEQEDNNMKAGYVGAFMHNWDYPFRNGDDCINLNLQRNVGEDAMFVPIDCFQDDAGVTRKFMGAAVGSDRKIFLPSTNKEPLASLLYINFISDPEVIKYLQTGKEGENFNLTADGAYEILPATGEWVKNSGNNIDYTMTCNGLYLGEATGATTALSYPGIPADIVITANEFGKNNGRYPLHYNVGTIESETEVGTSLTTKRDELFTKAVTASVEDFDSVYDGLLDEYMNLGGEEIINERIEKLEAVYGIKYEK</sequence>
<dbReference type="PANTHER" id="PTHR43649:SF12">
    <property type="entry name" value="DIACETYLCHITOBIOSE BINDING PROTEIN DASA"/>
    <property type="match status" value="1"/>
</dbReference>
<protein>
    <submittedName>
        <fullName evidence="1">Sugar ABC transporter substrate-binding-like protein</fullName>
    </submittedName>
</protein>
<accession>I3PGA5</accession>
<organism evidence="1">
    <name type="scientific">uncultured microorganism</name>
    <dbReference type="NCBI Taxonomy" id="358574"/>
    <lineage>
        <taxon>unclassified sequences</taxon>
        <taxon>environmental samples</taxon>
    </lineage>
</organism>